<reference evidence="3 4" key="1">
    <citation type="submission" date="2016-04" db="EMBL/GenBank/DDBJ databases">
        <title>ATOL: Assembling a taxonomically balanced genome-scale reconstruction of the evolutionary history of the Enterobacteriaceae.</title>
        <authorList>
            <person name="Plunkett G.III."/>
            <person name="Neeno-Eckwall E.C."/>
            <person name="Glasner J.D."/>
            <person name="Perna N.T."/>
        </authorList>
    </citation>
    <scope>NUCLEOTIDE SEQUENCE [LARGE SCALE GENOMIC DNA]</scope>
    <source>
        <strain evidence="3 4">ATCC 19692</strain>
    </source>
</reference>
<comment type="similarity">
    <text evidence="1">Belongs to the SlyX family.</text>
</comment>
<proteinExistence type="inferred from homology"/>
<accession>A0A198G2H4</accession>
<gene>
    <name evidence="1" type="primary">slyX</name>
    <name evidence="3" type="ORF">M983_1414</name>
</gene>
<evidence type="ECO:0000313" key="4">
    <source>
        <dbReference type="Proteomes" id="UP000094023"/>
    </source>
</evidence>
<keyword evidence="2" id="KW-0175">Coiled coil</keyword>
<keyword evidence="4" id="KW-1185">Reference proteome</keyword>
<evidence type="ECO:0000313" key="3">
    <source>
        <dbReference type="EMBL" id="OAT31303.1"/>
    </source>
</evidence>
<comment type="caution">
    <text evidence="3">The sequence shown here is derived from an EMBL/GenBank/DDBJ whole genome shotgun (WGS) entry which is preliminary data.</text>
</comment>
<dbReference type="PANTHER" id="PTHR36508:SF1">
    <property type="entry name" value="PROTEIN SLYX"/>
    <property type="match status" value="1"/>
</dbReference>
<protein>
    <recommendedName>
        <fullName evidence="1">Protein SlyX</fullName>
    </recommendedName>
</protein>
<dbReference type="EMBL" id="LXEN01000065">
    <property type="protein sequence ID" value="OAT31303.1"/>
    <property type="molecule type" value="Genomic_DNA"/>
</dbReference>
<dbReference type="OrthoDB" id="5771733at2"/>
<organism evidence="3 4">
    <name type="scientific">Proteus myxofaciens ATCC 19692</name>
    <dbReference type="NCBI Taxonomy" id="1354337"/>
    <lineage>
        <taxon>Bacteria</taxon>
        <taxon>Pseudomonadati</taxon>
        <taxon>Pseudomonadota</taxon>
        <taxon>Gammaproteobacteria</taxon>
        <taxon>Enterobacterales</taxon>
        <taxon>Morganellaceae</taxon>
        <taxon>Proteus</taxon>
    </lineage>
</organism>
<dbReference type="HAMAP" id="MF_00715">
    <property type="entry name" value="SlyX"/>
    <property type="match status" value="1"/>
</dbReference>
<dbReference type="PANTHER" id="PTHR36508">
    <property type="entry name" value="PROTEIN SLYX"/>
    <property type="match status" value="1"/>
</dbReference>
<dbReference type="Proteomes" id="UP000094023">
    <property type="component" value="Unassembled WGS sequence"/>
</dbReference>
<sequence length="72" mass="8350">MDIREIEELLIQLESKVAFQDATIEELNQVVTQQQIEISRFKEALKIVTERLKASQTSLLARPEDETPPPHY</sequence>
<evidence type="ECO:0000256" key="1">
    <source>
        <dbReference type="HAMAP-Rule" id="MF_00715"/>
    </source>
</evidence>
<feature type="coiled-coil region" evidence="2">
    <location>
        <begin position="10"/>
        <end position="44"/>
    </location>
</feature>
<evidence type="ECO:0000256" key="2">
    <source>
        <dbReference type="SAM" id="Coils"/>
    </source>
</evidence>
<dbReference type="Pfam" id="PF04102">
    <property type="entry name" value="SlyX"/>
    <property type="match status" value="1"/>
</dbReference>
<dbReference type="InterPro" id="IPR007236">
    <property type="entry name" value="SlyX"/>
</dbReference>
<dbReference type="STRING" id="1354337.M983_1414"/>
<dbReference type="PATRIC" id="fig|1354337.4.peg.1444"/>
<dbReference type="RefSeq" id="WP_066749219.1">
    <property type="nucleotide sequence ID" value="NZ_LXEN01000065.1"/>
</dbReference>
<dbReference type="AlphaFoldDB" id="A0A198G2H4"/>
<name>A0A198G2H4_9GAMM</name>
<dbReference type="Gene3D" id="1.20.5.300">
    <property type="match status" value="1"/>
</dbReference>